<sequence>MTCFQYNDEHTRLSHEFVNSFFFSMHLLILWTSISRNMFVILGKLLLICISFTFLSRHTINT</sequence>
<dbReference type="EMBL" id="GBRH01253304">
    <property type="protein sequence ID" value="JAD44591.1"/>
    <property type="molecule type" value="Transcribed_RNA"/>
</dbReference>
<feature type="transmembrane region" description="Helical" evidence="1">
    <location>
        <begin position="17"/>
        <end position="34"/>
    </location>
</feature>
<protein>
    <submittedName>
        <fullName evidence="2">Uncharacterized protein</fullName>
    </submittedName>
</protein>
<organism evidence="2">
    <name type="scientific">Arundo donax</name>
    <name type="common">Giant reed</name>
    <name type="synonym">Donax arundinaceus</name>
    <dbReference type="NCBI Taxonomy" id="35708"/>
    <lineage>
        <taxon>Eukaryota</taxon>
        <taxon>Viridiplantae</taxon>
        <taxon>Streptophyta</taxon>
        <taxon>Embryophyta</taxon>
        <taxon>Tracheophyta</taxon>
        <taxon>Spermatophyta</taxon>
        <taxon>Magnoliopsida</taxon>
        <taxon>Liliopsida</taxon>
        <taxon>Poales</taxon>
        <taxon>Poaceae</taxon>
        <taxon>PACMAD clade</taxon>
        <taxon>Arundinoideae</taxon>
        <taxon>Arundineae</taxon>
        <taxon>Arundo</taxon>
    </lineage>
</organism>
<evidence type="ECO:0000313" key="2">
    <source>
        <dbReference type="EMBL" id="JAD44591.1"/>
    </source>
</evidence>
<name>A0A0A9A0K4_ARUDO</name>
<evidence type="ECO:0000256" key="1">
    <source>
        <dbReference type="SAM" id="Phobius"/>
    </source>
</evidence>
<keyword evidence="1" id="KW-0812">Transmembrane</keyword>
<reference evidence="2" key="2">
    <citation type="journal article" date="2015" name="Data Brief">
        <title>Shoot transcriptome of the giant reed, Arundo donax.</title>
        <authorList>
            <person name="Barrero R.A."/>
            <person name="Guerrero F.D."/>
            <person name="Moolhuijzen P."/>
            <person name="Goolsby J.A."/>
            <person name="Tidwell J."/>
            <person name="Bellgard S.E."/>
            <person name="Bellgard M.I."/>
        </authorList>
    </citation>
    <scope>NUCLEOTIDE SEQUENCE</scope>
    <source>
        <tissue evidence="2">Shoot tissue taken approximately 20 cm above the soil surface</tissue>
    </source>
</reference>
<dbReference type="AlphaFoldDB" id="A0A0A9A0K4"/>
<accession>A0A0A9A0K4</accession>
<feature type="transmembrane region" description="Helical" evidence="1">
    <location>
        <begin position="41"/>
        <end position="60"/>
    </location>
</feature>
<keyword evidence="1" id="KW-0472">Membrane</keyword>
<keyword evidence="1" id="KW-1133">Transmembrane helix</keyword>
<reference evidence="2" key="1">
    <citation type="submission" date="2014-09" db="EMBL/GenBank/DDBJ databases">
        <authorList>
            <person name="Magalhaes I.L.F."/>
            <person name="Oliveira U."/>
            <person name="Santos F.R."/>
            <person name="Vidigal T.H.D.A."/>
            <person name="Brescovit A.D."/>
            <person name="Santos A.J."/>
        </authorList>
    </citation>
    <scope>NUCLEOTIDE SEQUENCE</scope>
    <source>
        <tissue evidence="2">Shoot tissue taken approximately 20 cm above the soil surface</tissue>
    </source>
</reference>
<proteinExistence type="predicted"/>